<dbReference type="EMBL" id="JAUSWH010000006">
    <property type="protein sequence ID" value="MDQ0456016.1"/>
    <property type="molecule type" value="Genomic_DNA"/>
</dbReference>
<dbReference type="SMART" id="SM00530">
    <property type="entry name" value="HTH_XRE"/>
    <property type="match status" value="1"/>
</dbReference>
<organism evidence="2 3">
    <name type="scientific">Rhizobium paknamense</name>
    <dbReference type="NCBI Taxonomy" id="1206817"/>
    <lineage>
        <taxon>Bacteria</taxon>
        <taxon>Pseudomonadati</taxon>
        <taxon>Pseudomonadota</taxon>
        <taxon>Alphaproteobacteria</taxon>
        <taxon>Hyphomicrobiales</taxon>
        <taxon>Rhizobiaceae</taxon>
        <taxon>Rhizobium/Agrobacterium group</taxon>
        <taxon>Rhizobium</taxon>
    </lineage>
</organism>
<keyword evidence="3" id="KW-1185">Reference proteome</keyword>
<proteinExistence type="predicted"/>
<protein>
    <submittedName>
        <fullName evidence="2">Transcriptional regulator with XRE-family HTH domain</fullName>
    </submittedName>
</protein>
<dbReference type="SUPFAM" id="SSF47413">
    <property type="entry name" value="lambda repressor-like DNA-binding domains"/>
    <property type="match status" value="1"/>
</dbReference>
<dbReference type="InterPro" id="IPR001387">
    <property type="entry name" value="Cro/C1-type_HTH"/>
</dbReference>
<dbReference type="CDD" id="cd00093">
    <property type="entry name" value="HTH_XRE"/>
    <property type="match status" value="1"/>
</dbReference>
<feature type="domain" description="HTH cro/C1-type" evidence="1">
    <location>
        <begin position="21"/>
        <end position="75"/>
    </location>
</feature>
<dbReference type="Gene3D" id="1.10.260.40">
    <property type="entry name" value="lambda repressor-like DNA-binding domains"/>
    <property type="match status" value="1"/>
</dbReference>
<evidence type="ECO:0000259" key="1">
    <source>
        <dbReference type="PROSITE" id="PS50943"/>
    </source>
</evidence>
<dbReference type="InterPro" id="IPR010982">
    <property type="entry name" value="Lambda_DNA-bd_dom_sf"/>
</dbReference>
<evidence type="ECO:0000313" key="3">
    <source>
        <dbReference type="Proteomes" id="UP001235269"/>
    </source>
</evidence>
<gene>
    <name evidence="2" type="ORF">QO005_002356</name>
</gene>
<dbReference type="Proteomes" id="UP001235269">
    <property type="component" value="Unassembled WGS sequence"/>
</dbReference>
<sequence>MARYDLNLLLNINDDTLGGRLSAARDAAGIDLSTLALLAGVPVQSLKAWEADRCEADPHGLADVAEALGVCGTWLATGEGAGPDEDRASGSMIPVMRQELTRLMKMYEETGSMIEKLHQRIDDLEQRRAS</sequence>
<accession>A0ABU0ICQ6</accession>
<reference evidence="2 3" key="1">
    <citation type="submission" date="2023-07" db="EMBL/GenBank/DDBJ databases">
        <title>Genomic Encyclopedia of Type Strains, Phase IV (KMG-IV): sequencing the most valuable type-strain genomes for metagenomic binning, comparative biology and taxonomic classification.</title>
        <authorList>
            <person name="Goeker M."/>
        </authorList>
    </citation>
    <scope>NUCLEOTIDE SEQUENCE [LARGE SCALE GENOMIC DNA]</scope>
    <source>
        <strain evidence="2 3">DSM 100301</strain>
    </source>
</reference>
<dbReference type="PROSITE" id="PS50943">
    <property type="entry name" value="HTH_CROC1"/>
    <property type="match status" value="1"/>
</dbReference>
<name>A0ABU0ICQ6_9HYPH</name>
<dbReference type="RefSeq" id="WP_307158210.1">
    <property type="nucleotide sequence ID" value="NZ_JAUSWH010000006.1"/>
</dbReference>
<evidence type="ECO:0000313" key="2">
    <source>
        <dbReference type="EMBL" id="MDQ0456016.1"/>
    </source>
</evidence>
<comment type="caution">
    <text evidence="2">The sequence shown here is derived from an EMBL/GenBank/DDBJ whole genome shotgun (WGS) entry which is preliminary data.</text>
</comment>